<protein>
    <submittedName>
        <fullName evidence="1">Putative glycosyl transferase</fullName>
    </submittedName>
</protein>
<evidence type="ECO:0000313" key="1">
    <source>
        <dbReference type="EMBL" id="AFU82563.1"/>
    </source>
</evidence>
<dbReference type="EMBL" id="JX462787">
    <property type="protein sequence ID" value="AFU82563.1"/>
    <property type="molecule type" value="Genomic_DNA"/>
</dbReference>
<dbReference type="GO" id="GO:0016740">
    <property type="term" value="F:transferase activity"/>
    <property type="evidence" value="ECO:0007669"/>
    <property type="project" value="UniProtKB-KW"/>
</dbReference>
<proteinExistence type="predicted"/>
<accession>K4JH07</accession>
<sequence length="256" mass="28922">AELLLLLQRIGLSRNNHFLAQSIRTYVHRLLTHDTTHHSWTDLAARKALDRSLAVGHLLALRLQHLARMGAPELPTLDNLLYLHDLVEDAILDALFDGNHKVLSKLTRVLLSCYGREPSHGAVDIPADLFALVFFTVLRRAAFEDVYLETTDRCPLFLSQPDQAAVFSELWTLGSQCENYFGLVPRDIGDIIYHRYNKELEDLGAPNASERVGNEIMTVYASTDAVPDDRGDAIMLAMAVSSSVKLTWREWMQVWL</sequence>
<name>K4JH07_VANHU</name>
<organism evidence="1">
    <name type="scientific">Vanrija humicola</name>
    <name type="common">Yeast</name>
    <name type="synonym">Cryptococcus humicola</name>
    <dbReference type="NCBI Taxonomy" id="5417"/>
    <lineage>
        <taxon>Eukaryota</taxon>
        <taxon>Fungi</taxon>
        <taxon>Dikarya</taxon>
        <taxon>Basidiomycota</taxon>
        <taxon>Agaricomycotina</taxon>
        <taxon>Tremellomycetes</taxon>
        <taxon>Trichosporonales</taxon>
        <taxon>Trichosporonaceae</taxon>
        <taxon>Vanrija</taxon>
    </lineage>
</organism>
<dbReference type="AlphaFoldDB" id="K4JH07"/>
<keyword evidence="1" id="KW-0808">Transferase</keyword>
<reference evidence="1" key="1">
    <citation type="submission" date="2012-08" db="EMBL/GenBank/DDBJ databases">
        <authorList>
            <person name="Cotter K.A."/>
            <person name="Callard G.V."/>
        </authorList>
    </citation>
    <scope>NUCLEOTIDE SEQUENCE</scope>
    <source>
        <strain evidence="1">9-6</strain>
    </source>
</reference>
<feature type="non-terminal residue" evidence="1">
    <location>
        <position position="256"/>
    </location>
</feature>
<feature type="non-terminal residue" evidence="1">
    <location>
        <position position="1"/>
    </location>
</feature>